<feature type="compositionally biased region" description="Acidic residues" evidence="1">
    <location>
        <begin position="456"/>
        <end position="467"/>
    </location>
</feature>
<reference evidence="3 4" key="1">
    <citation type="journal article" date="2018" name="Genome Biol. Evol.">
        <title>Multiple Roots of Fruiting Body Formation in Amoebozoa.</title>
        <authorList>
            <person name="Hillmann F."/>
            <person name="Forbes G."/>
            <person name="Novohradska S."/>
            <person name="Ferling I."/>
            <person name="Riege K."/>
            <person name="Groth M."/>
            <person name="Westermann M."/>
            <person name="Marz M."/>
            <person name="Spaller T."/>
            <person name="Winckler T."/>
            <person name="Schaap P."/>
            <person name="Glockner G."/>
        </authorList>
    </citation>
    <scope>NUCLEOTIDE SEQUENCE [LARGE SCALE GENOMIC DNA]</scope>
    <source>
        <strain evidence="3 4">Jena</strain>
    </source>
</reference>
<sequence>MGLSLYDIPSAPQIKDDNGSHPFSFQPPSLSSVGMIQYANQSHMTGLMAQMALLAKHAGQVYEGLLQEATSTYKRVTALQSRIVAAGPLVTDYANRMETITGASLFSNPRVQYAASENTDSSLFTVQNRPSGLSTIYQKATPPPNLGRMDMYMEAGCKALELYTSPRFVPVPTLCDLCRFFLDEWIQEQIKIRQVAKEERKRRREKRKALKAAGGDQAGTTLGVAQPKRLVKVQYDPLTGERIYVDAGEESSGPNAYAAAPSTMQFSTEKQSGLGSAPSSIPSYSSPPQSASTPPAPAAAPYSSYSQPPPPPSFNSSAPPSFNTSPPPPPPPSGSFAAPPPPPSSVGAFAPPPPPPPSGSGAPPPPPAPSAPAPPPPPSAPGAPSGLLGQIGAGIQLKSAAPAPKKDAGSDLLAAIRAGRELKTVSVDEKEKKNDPVQENSVASILARRIAIQGSDSEDEEEDEEWD</sequence>
<dbReference type="AlphaFoldDB" id="A0A2P6MUS1"/>
<feature type="compositionally biased region" description="Low complexity" evidence="1">
    <location>
        <begin position="314"/>
        <end position="324"/>
    </location>
</feature>
<protein>
    <recommendedName>
        <fullName evidence="2">WH2 domain-containing protein</fullName>
    </recommendedName>
</protein>
<feature type="compositionally biased region" description="Basic and acidic residues" evidence="1">
    <location>
        <begin position="420"/>
        <end position="436"/>
    </location>
</feature>
<dbReference type="Proteomes" id="UP000241769">
    <property type="component" value="Unassembled WGS sequence"/>
</dbReference>
<dbReference type="GO" id="GO:0003779">
    <property type="term" value="F:actin binding"/>
    <property type="evidence" value="ECO:0007669"/>
    <property type="project" value="InterPro"/>
</dbReference>
<comment type="caution">
    <text evidence="3">The sequence shown here is derived from an EMBL/GenBank/DDBJ whole genome shotgun (WGS) entry which is preliminary data.</text>
</comment>
<gene>
    <name evidence="3" type="ORF">PROFUN_15715</name>
</gene>
<dbReference type="OrthoDB" id="20101at2759"/>
<evidence type="ECO:0000256" key="1">
    <source>
        <dbReference type="SAM" id="MobiDB-lite"/>
    </source>
</evidence>
<dbReference type="InParanoid" id="A0A2P6MUS1"/>
<dbReference type="SMART" id="SM00246">
    <property type="entry name" value="WH2"/>
    <property type="match status" value="2"/>
</dbReference>
<dbReference type="InterPro" id="IPR003124">
    <property type="entry name" value="WH2_dom"/>
</dbReference>
<feature type="region of interest" description="Disordered" evidence="1">
    <location>
        <begin position="263"/>
        <end position="408"/>
    </location>
</feature>
<evidence type="ECO:0000313" key="3">
    <source>
        <dbReference type="EMBL" id="PRP75465.1"/>
    </source>
</evidence>
<feature type="region of interest" description="Disordered" evidence="1">
    <location>
        <begin position="420"/>
        <end position="442"/>
    </location>
</feature>
<feature type="compositionally biased region" description="Polar residues" evidence="1">
    <location>
        <begin position="263"/>
        <end position="274"/>
    </location>
</feature>
<dbReference type="PANTHER" id="PTHR46345:SF8">
    <property type="entry name" value="FORMIN 3, ISOFORM B"/>
    <property type="match status" value="1"/>
</dbReference>
<name>A0A2P6MUS1_9EUKA</name>
<organism evidence="3 4">
    <name type="scientific">Planoprotostelium fungivorum</name>
    <dbReference type="NCBI Taxonomy" id="1890364"/>
    <lineage>
        <taxon>Eukaryota</taxon>
        <taxon>Amoebozoa</taxon>
        <taxon>Evosea</taxon>
        <taxon>Variosea</taxon>
        <taxon>Cavosteliida</taxon>
        <taxon>Cavosteliaceae</taxon>
        <taxon>Planoprotostelium</taxon>
    </lineage>
</organism>
<accession>A0A2P6MUS1</accession>
<dbReference type="Gene3D" id="6.10.280.150">
    <property type="match status" value="2"/>
</dbReference>
<feature type="compositionally biased region" description="Low complexity" evidence="1">
    <location>
        <begin position="275"/>
        <end position="306"/>
    </location>
</feature>
<dbReference type="PRINTS" id="PR00671">
    <property type="entry name" value="INHIBINBB"/>
</dbReference>
<keyword evidence="4" id="KW-1185">Reference proteome</keyword>
<dbReference type="STRING" id="1890364.A0A2P6MUS1"/>
<dbReference type="PANTHER" id="PTHR46345">
    <property type="entry name" value="INVERTED FORMIN-2"/>
    <property type="match status" value="1"/>
</dbReference>
<dbReference type="PROSITE" id="PS51082">
    <property type="entry name" value="WH2"/>
    <property type="match status" value="1"/>
</dbReference>
<feature type="compositionally biased region" description="Low complexity" evidence="1">
    <location>
        <begin position="382"/>
        <end position="397"/>
    </location>
</feature>
<feature type="compositionally biased region" description="Pro residues" evidence="1">
    <location>
        <begin position="325"/>
        <end position="381"/>
    </location>
</feature>
<feature type="region of interest" description="Disordered" evidence="1">
    <location>
        <begin position="448"/>
        <end position="467"/>
    </location>
</feature>
<proteinExistence type="predicted"/>
<dbReference type="EMBL" id="MDYQ01000382">
    <property type="protein sequence ID" value="PRP75465.1"/>
    <property type="molecule type" value="Genomic_DNA"/>
</dbReference>
<evidence type="ECO:0000259" key="2">
    <source>
        <dbReference type="PROSITE" id="PS51082"/>
    </source>
</evidence>
<dbReference type="Gene3D" id="1.20.5.340">
    <property type="match status" value="1"/>
</dbReference>
<dbReference type="FunCoup" id="A0A2P6MUS1">
    <property type="interactions" value="17"/>
</dbReference>
<evidence type="ECO:0000313" key="4">
    <source>
        <dbReference type="Proteomes" id="UP000241769"/>
    </source>
</evidence>
<feature type="domain" description="WH2" evidence="2">
    <location>
        <begin position="408"/>
        <end position="425"/>
    </location>
</feature>